<dbReference type="KEGG" id="mxe:MYXE_18980"/>
<accession>A0AAD1GZ68</accession>
<dbReference type="EMBL" id="AP022314">
    <property type="protein sequence ID" value="BBU22108.1"/>
    <property type="molecule type" value="Genomic_DNA"/>
</dbReference>
<sequence>MSENTYDLSAIFDEHVAREFVTKDVAATMATCLRTLLLTTCPP</sequence>
<evidence type="ECO:0000313" key="2">
    <source>
        <dbReference type="Proteomes" id="UP000464624"/>
    </source>
</evidence>
<proteinExistence type="predicted"/>
<protein>
    <submittedName>
        <fullName evidence="1">Uncharacterized protein</fullName>
    </submittedName>
</protein>
<organism evidence="1 2">
    <name type="scientific">Mycobacterium xenopi</name>
    <dbReference type="NCBI Taxonomy" id="1789"/>
    <lineage>
        <taxon>Bacteria</taxon>
        <taxon>Bacillati</taxon>
        <taxon>Actinomycetota</taxon>
        <taxon>Actinomycetes</taxon>
        <taxon>Mycobacteriales</taxon>
        <taxon>Mycobacteriaceae</taxon>
        <taxon>Mycobacterium</taxon>
    </lineage>
</organism>
<evidence type="ECO:0000313" key="1">
    <source>
        <dbReference type="EMBL" id="BBU22108.1"/>
    </source>
</evidence>
<name>A0AAD1GZ68_MYCXE</name>
<dbReference type="AlphaFoldDB" id="A0AAD1GZ68"/>
<reference evidence="1 2" key="1">
    <citation type="submission" date="2019-12" db="EMBL/GenBank/DDBJ databases">
        <title>Complete genome sequence of Mycolicibacterium xenopi str. JCM15661T.</title>
        <authorList>
            <person name="Yoshida M."/>
            <person name="Fukano H."/>
            <person name="Asakura T."/>
            <person name="Hoshino Y."/>
        </authorList>
    </citation>
    <scope>NUCLEOTIDE SEQUENCE [LARGE SCALE GENOMIC DNA]</scope>
    <source>
        <strain evidence="1 2">JCM 15661T</strain>
    </source>
</reference>
<dbReference type="Proteomes" id="UP000464624">
    <property type="component" value="Chromosome"/>
</dbReference>
<gene>
    <name evidence="1" type="ORF">MYXE_18980</name>
</gene>